<organism evidence="1 2">
    <name type="scientific">Pyropia yezoensis</name>
    <name type="common">Susabi-nori</name>
    <name type="synonym">Porphyra yezoensis</name>
    <dbReference type="NCBI Taxonomy" id="2788"/>
    <lineage>
        <taxon>Eukaryota</taxon>
        <taxon>Rhodophyta</taxon>
        <taxon>Bangiophyceae</taxon>
        <taxon>Bangiales</taxon>
        <taxon>Bangiaceae</taxon>
        <taxon>Pyropia</taxon>
    </lineage>
</organism>
<dbReference type="Proteomes" id="UP000798662">
    <property type="component" value="Chromosome 3"/>
</dbReference>
<gene>
    <name evidence="1" type="ORF">I4F81_012644</name>
</gene>
<evidence type="ECO:0000313" key="1">
    <source>
        <dbReference type="EMBL" id="KAK1870182.1"/>
    </source>
</evidence>
<accession>A0ACC3CIZ4</accession>
<reference evidence="1" key="1">
    <citation type="submission" date="2019-11" db="EMBL/GenBank/DDBJ databases">
        <title>Nori genome reveals adaptations in red seaweeds to the harsh intertidal environment.</title>
        <authorList>
            <person name="Wang D."/>
            <person name="Mao Y."/>
        </authorList>
    </citation>
    <scope>NUCLEOTIDE SEQUENCE</scope>
    <source>
        <tissue evidence="1">Gametophyte</tissue>
    </source>
</reference>
<protein>
    <submittedName>
        <fullName evidence="1">Uncharacterized protein</fullName>
    </submittedName>
</protein>
<proteinExistence type="predicted"/>
<name>A0ACC3CIZ4_PYRYE</name>
<keyword evidence="2" id="KW-1185">Reference proteome</keyword>
<comment type="caution">
    <text evidence="1">The sequence shown here is derived from an EMBL/GenBank/DDBJ whole genome shotgun (WGS) entry which is preliminary data.</text>
</comment>
<sequence length="149" mass="15972">MSDARAKGGRESGRAQGRRCSQTGGPTRPPVGREHHCLEYGAGVVVPRRGGSSSTSRAGHARGQDNDALLRSRSPPPTRFPPCPRRHISTSRARGTLCRGRCHEKQEEETKKAKRRVLRMARPSAAWTLAPALSSIGRRVCGGGAAVDA</sequence>
<dbReference type="EMBL" id="CM020620">
    <property type="protein sequence ID" value="KAK1870182.1"/>
    <property type="molecule type" value="Genomic_DNA"/>
</dbReference>
<evidence type="ECO:0000313" key="2">
    <source>
        <dbReference type="Proteomes" id="UP000798662"/>
    </source>
</evidence>